<dbReference type="SUPFAM" id="SSF103481">
    <property type="entry name" value="Multidrug resistance efflux transporter EmrE"/>
    <property type="match status" value="2"/>
</dbReference>
<dbReference type="PANTHER" id="PTHR22911">
    <property type="entry name" value="ACYL-MALONYL CONDENSING ENZYME-RELATED"/>
    <property type="match status" value="1"/>
</dbReference>
<organism evidence="5 6">
    <name type="scientific">Thermoflavimicrobium daqui</name>
    <dbReference type="NCBI Taxonomy" id="2137476"/>
    <lineage>
        <taxon>Bacteria</taxon>
        <taxon>Bacillati</taxon>
        <taxon>Bacillota</taxon>
        <taxon>Bacilli</taxon>
        <taxon>Bacillales</taxon>
        <taxon>Thermoactinomycetaceae</taxon>
        <taxon>Thermoflavimicrobium</taxon>
    </lineage>
</organism>
<reference evidence="5 6" key="1">
    <citation type="submission" date="2018-06" db="EMBL/GenBank/DDBJ databases">
        <title>Thermoflavimicrobium daqus sp. nov., a thermophilic microbe isolated from Moutai-flavour Daqu.</title>
        <authorList>
            <person name="Wang X."/>
            <person name="Zhou H."/>
        </authorList>
    </citation>
    <scope>NUCLEOTIDE SEQUENCE [LARGE SCALE GENOMIC DNA]</scope>
    <source>
        <strain evidence="5 6">FBKL4.011</strain>
    </source>
</reference>
<dbReference type="InterPro" id="IPR037185">
    <property type="entry name" value="EmrE-like"/>
</dbReference>
<dbReference type="OrthoDB" id="9806718at2"/>
<keyword evidence="6" id="KW-1185">Reference proteome</keyword>
<gene>
    <name evidence="5" type="ORF">DL897_03355</name>
</gene>
<keyword evidence="3" id="KW-1133">Transmembrane helix</keyword>
<comment type="similarity">
    <text evidence="2">Belongs to the EamA transporter family.</text>
</comment>
<feature type="transmembrane region" description="Helical" evidence="3">
    <location>
        <begin position="35"/>
        <end position="52"/>
    </location>
</feature>
<evidence type="ECO:0000313" key="6">
    <source>
        <dbReference type="Proteomes" id="UP000251213"/>
    </source>
</evidence>
<dbReference type="EMBL" id="QJKK01000001">
    <property type="protein sequence ID" value="RAL27083.1"/>
    <property type="molecule type" value="Genomic_DNA"/>
</dbReference>
<feature type="transmembrane region" description="Helical" evidence="3">
    <location>
        <begin position="212"/>
        <end position="232"/>
    </location>
</feature>
<dbReference type="GO" id="GO:0016020">
    <property type="term" value="C:membrane"/>
    <property type="evidence" value="ECO:0007669"/>
    <property type="project" value="InterPro"/>
</dbReference>
<accession>A0A364K9W9</accession>
<dbReference type="PANTHER" id="PTHR22911:SF137">
    <property type="entry name" value="SOLUTE CARRIER FAMILY 35 MEMBER G2-RELATED"/>
    <property type="match status" value="1"/>
</dbReference>
<dbReference type="InterPro" id="IPR000620">
    <property type="entry name" value="EamA_dom"/>
</dbReference>
<feature type="domain" description="EamA" evidence="4">
    <location>
        <begin position="2"/>
        <end position="132"/>
    </location>
</feature>
<keyword evidence="3" id="KW-0812">Transmembrane</keyword>
<sequence length="283" mass="31108">MWFVLALISSLTFGLAGFMMKASSAKQGSTDHLLWGLYFSGTLGFLIWVLLTGTWSWDFASILSGIIIGIGSAAGNLLFMKALDHGPASLTSPIVNSNVVFTVALSVIFYGEKLSLSEWIGIALLIIAIIILPIDPDEKLRIHNLHWYLLVLIATLLFFLRNGGLKITEEMHLPNAMILFISYFFGLIWFSVEIIRKKHSKLAKSAKKIGLGWGLGSGIFSFAGMQIYAIALAEGPASIVSPIFSTNSLVVAILSIWIYRERLSLLQTLSLIILFIGLICIRL</sequence>
<feature type="transmembrane region" description="Helical" evidence="3">
    <location>
        <begin position="145"/>
        <end position="161"/>
    </location>
</feature>
<evidence type="ECO:0000313" key="5">
    <source>
        <dbReference type="EMBL" id="RAL27083.1"/>
    </source>
</evidence>
<name>A0A364K9W9_9BACL</name>
<keyword evidence="3" id="KW-0472">Membrane</keyword>
<feature type="domain" description="EamA" evidence="4">
    <location>
        <begin position="147"/>
        <end position="281"/>
    </location>
</feature>
<proteinExistence type="inferred from homology"/>
<dbReference type="Pfam" id="PF00892">
    <property type="entry name" value="EamA"/>
    <property type="match status" value="2"/>
</dbReference>
<comment type="caution">
    <text evidence="5">The sequence shown here is derived from an EMBL/GenBank/DDBJ whole genome shotgun (WGS) entry which is preliminary data.</text>
</comment>
<evidence type="ECO:0000256" key="3">
    <source>
        <dbReference type="SAM" id="Phobius"/>
    </source>
</evidence>
<dbReference type="Proteomes" id="UP000251213">
    <property type="component" value="Unassembled WGS sequence"/>
</dbReference>
<feature type="transmembrane region" description="Helical" evidence="3">
    <location>
        <begin position="265"/>
        <end position="281"/>
    </location>
</feature>
<evidence type="ECO:0000259" key="4">
    <source>
        <dbReference type="Pfam" id="PF00892"/>
    </source>
</evidence>
<feature type="transmembrane region" description="Helical" evidence="3">
    <location>
        <begin position="239"/>
        <end position="259"/>
    </location>
</feature>
<reference evidence="5 6" key="2">
    <citation type="submission" date="2018-06" db="EMBL/GenBank/DDBJ databases">
        <authorList>
            <person name="Zhirakovskaya E."/>
        </authorList>
    </citation>
    <scope>NUCLEOTIDE SEQUENCE [LARGE SCALE GENOMIC DNA]</scope>
    <source>
        <strain evidence="5 6">FBKL4.011</strain>
    </source>
</reference>
<dbReference type="Gene3D" id="1.10.3730.20">
    <property type="match status" value="2"/>
</dbReference>
<comment type="subcellular location">
    <subcellularLocation>
        <location evidence="1">Endomembrane system</location>
        <topology evidence="1">Multi-pass membrane protein</topology>
    </subcellularLocation>
</comment>
<feature type="transmembrane region" description="Helical" evidence="3">
    <location>
        <begin position="59"/>
        <end position="78"/>
    </location>
</feature>
<feature type="transmembrane region" description="Helical" evidence="3">
    <location>
        <begin position="173"/>
        <end position="192"/>
    </location>
</feature>
<feature type="transmembrane region" description="Helical" evidence="3">
    <location>
        <begin position="116"/>
        <end position="133"/>
    </location>
</feature>
<feature type="transmembrane region" description="Helical" evidence="3">
    <location>
        <begin position="90"/>
        <end position="109"/>
    </location>
</feature>
<evidence type="ECO:0000256" key="1">
    <source>
        <dbReference type="ARBA" id="ARBA00004127"/>
    </source>
</evidence>
<dbReference type="RefSeq" id="WP_113657688.1">
    <property type="nucleotide sequence ID" value="NZ_KZ845663.1"/>
</dbReference>
<dbReference type="AlphaFoldDB" id="A0A364K9W9"/>
<protein>
    <submittedName>
        <fullName evidence="5">EamA family transporter</fullName>
    </submittedName>
</protein>
<evidence type="ECO:0000256" key="2">
    <source>
        <dbReference type="ARBA" id="ARBA00007362"/>
    </source>
</evidence>